<reference evidence="2 3" key="1">
    <citation type="submission" date="2016-01" db="EMBL/GenBank/DDBJ databases">
        <title>Highly variable Streptococcus oralis are common among viridans streptococci isolated from primates.</title>
        <authorList>
            <person name="Denapaite D."/>
            <person name="Rieger M."/>
            <person name="Koendgen S."/>
            <person name="Brueckner R."/>
            <person name="Ochigava I."/>
            <person name="Kappeler P."/>
            <person name="Maetz-Rensing K."/>
            <person name="Leendertz F."/>
            <person name="Hakenbeck R."/>
        </authorList>
    </citation>
    <scope>NUCLEOTIDE SEQUENCE [LARGE SCALE GENOMIC DNA]</scope>
    <source>
        <strain evidence="2 3">DD07</strain>
    </source>
</reference>
<feature type="transmembrane region" description="Helical" evidence="1">
    <location>
        <begin position="12"/>
        <end position="34"/>
    </location>
</feature>
<sequence>MKKLENFSWQMWQIYALAALVVFIVGGACSFFFVKEATYVVKERNYVYKGKNLRLTNYVTIGENEPEFPMIALSFKEDDNERGSSVFAVGRKYLAVQDSKQYDGTLKKKDKEEYFRIRYYQLGQEKGEGQTIDALKLVQDMGYVSINGELDNQMYSDGKNDYVKIQIDYNNEIYINLTNKKATKKRPKETIQFGYGGIYRALSDPSFITEAYSDDESNIHSYGPWFEYKKDDKDSISTGDSSDKNHSSSNVKTEDSVTLATLKKYGYLLVLKENMTLDDSETLTKILYPDASYFHWTIWSSYTKTGREEYVETDQEFKQVIKEDAIEKDIED</sequence>
<proteinExistence type="predicted"/>
<organism evidence="2 3">
    <name type="scientific">Streptococcus gordonii</name>
    <dbReference type="NCBI Taxonomy" id="1302"/>
    <lineage>
        <taxon>Bacteria</taxon>
        <taxon>Bacillati</taxon>
        <taxon>Bacillota</taxon>
        <taxon>Bacilli</taxon>
        <taxon>Lactobacillales</taxon>
        <taxon>Streptococcaceae</taxon>
        <taxon>Streptococcus</taxon>
    </lineage>
</organism>
<comment type="caution">
    <text evidence="2">The sequence shown here is derived from an EMBL/GenBank/DDBJ whole genome shotgun (WGS) entry which is preliminary data.</text>
</comment>
<dbReference type="EMBL" id="LQRC01000235">
    <property type="protein sequence ID" value="KXT69622.1"/>
    <property type="molecule type" value="Genomic_DNA"/>
</dbReference>
<keyword evidence="2" id="KW-0449">Lipoprotein</keyword>
<name>A0A139N106_STRGN</name>
<protein>
    <submittedName>
        <fullName evidence="2">Putative lipoprotein</fullName>
    </submittedName>
</protein>
<dbReference type="PROSITE" id="PS51257">
    <property type="entry name" value="PROKAR_LIPOPROTEIN"/>
    <property type="match status" value="1"/>
</dbReference>
<evidence type="ECO:0000313" key="3">
    <source>
        <dbReference type="Proteomes" id="UP000070096"/>
    </source>
</evidence>
<evidence type="ECO:0000313" key="2">
    <source>
        <dbReference type="EMBL" id="KXT69622.1"/>
    </source>
</evidence>
<accession>A0A139N106</accession>
<keyword evidence="1" id="KW-0472">Membrane</keyword>
<evidence type="ECO:0000256" key="1">
    <source>
        <dbReference type="SAM" id="Phobius"/>
    </source>
</evidence>
<dbReference type="AlphaFoldDB" id="A0A139N106"/>
<gene>
    <name evidence="2" type="ORF">SGODD07_01762</name>
</gene>
<keyword evidence="1" id="KW-1133">Transmembrane helix</keyword>
<keyword evidence="1" id="KW-0812">Transmembrane</keyword>
<dbReference type="PATRIC" id="fig|1302.21.peg.1948"/>
<dbReference type="Proteomes" id="UP000070096">
    <property type="component" value="Unassembled WGS sequence"/>
</dbReference>